<name>L8GVA8_ACACF</name>
<gene>
    <name evidence="1" type="ORF">ACA1_128210</name>
</gene>
<keyword evidence="2" id="KW-1185">Reference proteome</keyword>
<accession>L8GVA8</accession>
<evidence type="ECO:0000313" key="2">
    <source>
        <dbReference type="Proteomes" id="UP000011083"/>
    </source>
</evidence>
<dbReference type="EMBL" id="KB007979">
    <property type="protein sequence ID" value="ELR16955.1"/>
    <property type="molecule type" value="Genomic_DNA"/>
</dbReference>
<dbReference type="VEuPathDB" id="AmoebaDB:ACA1_128210"/>
<dbReference type="GeneID" id="14917668"/>
<protein>
    <submittedName>
        <fullName evidence="1">Uncharacterized protein</fullName>
    </submittedName>
</protein>
<evidence type="ECO:0000313" key="1">
    <source>
        <dbReference type="EMBL" id="ELR16955.1"/>
    </source>
</evidence>
<dbReference type="RefSeq" id="XP_004338968.1">
    <property type="nucleotide sequence ID" value="XM_004338920.1"/>
</dbReference>
<dbReference type="KEGG" id="acan:ACA1_128210"/>
<reference evidence="1 2" key="1">
    <citation type="journal article" date="2013" name="Genome Biol.">
        <title>Genome of Acanthamoeba castellanii highlights extensive lateral gene transfer and early evolution of tyrosine kinase signaling.</title>
        <authorList>
            <person name="Clarke M."/>
            <person name="Lohan A.J."/>
            <person name="Liu B."/>
            <person name="Lagkouvardos I."/>
            <person name="Roy S."/>
            <person name="Zafar N."/>
            <person name="Bertelli C."/>
            <person name="Schilde C."/>
            <person name="Kianianmomeni A."/>
            <person name="Burglin T.R."/>
            <person name="Frech C."/>
            <person name="Turcotte B."/>
            <person name="Kopec K.O."/>
            <person name="Synnott J.M."/>
            <person name="Choo C."/>
            <person name="Paponov I."/>
            <person name="Finkler A."/>
            <person name="Soon Heng Tan C."/>
            <person name="Hutchins A.P."/>
            <person name="Weinmeier T."/>
            <person name="Rattei T."/>
            <person name="Chu J.S."/>
            <person name="Gimenez G."/>
            <person name="Irimia M."/>
            <person name="Rigden D.J."/>
            <person name="Fitzpatrick D.A."/>
            <person name="Lorenzo-Morales J."/>
            <person name="Bateman A."/>
            <person name="Chiu C.H."/>
            <person name="Tang P."/>
            <person name="Hegemann P."/>
            <person name="Fromm H."/>
            <person name="Raoult D."/>
            <person name="Greub G."/>
            <person name="Miranda-Saavedra D."/>
            <person name="Chen N."/>
            <person name="Nash P."/>
            <person name="Ginger M.L."/>
            <person name="Horn M."/>
            <person name="Schaap P."/>
            <person name="Caler L."/>
            <person name="Loftus B."/>
        </authorList>
    </citation>
    <scope>NUCLEOTIDE SEQUENCE [LARGE SCALE GENOMIC DNA]</scope>
    <source>
        <strain evidence="1 2">Neff</strain>
    </source>
</reference>
<sequence>MLNWVATRPSGYHFTNNLCTPIIAYCNNLMLLANRASNMTVIFSQLLQFSKWTGLEFNPTKSTYTSTQASWSDHTVYMRKKVIAHLNLERNRRLTMDNQIYLTNMVLNAHVAYGLHRWSDIFRNGVLLPLPHITHTLGIALTAQEYHLIASSATLATPSRAGPVEVAEARLREVNRFSISAEELCVGESAAGAVYYGKGSHKARYGALPVRAVRHHFYWRRAPGGPTPIPAPAAAAADTNRKVKWLARQLVDQGQLCPACGVDKETNMHPFSANCPANVDIATRTAQQVQSLILAAATTADPVATDIPLWFHAGNATLGTAPCAYAPFEELRQYAPDMGTLGYVPSALRNALDYYGIPDKGTLIRNIAVTIAKGAHSIWLARCKTLVDSNAWKTAHDSAKSLVEAGA</sequence>
<organism evidence="1 2">
    <name type="scientific">Acanthamoeba castellanii (strain ATCC 30010 / Neff)</name>
    <dbReference type="NCBI Taxonomy" id="1257118"/>
    <lineage>
        <taxon>Eukaryota</taxon>
        <taxon>Amoebozoa</taxon>
        <taxon>Discosea</taxon>
        <taxon>Longamoebia</taxon>
        <taxon>Centramoebida</taxon>
        <taxon>Acanthamoebidae</taxon>
        <taxon>Acanthamoeba</taxon>
    </lineage>
</organism>
<dbReference type="AlphaFoldDB" id="L8GVA8"/>
<dbReference type="Proteomes" id="UP000011083">
    <property type="component" value="Unassembled WGS sequence"/>
</dbReference>
<proteinExistence type="predicted"/>